<dbReference type="NCBIfam" id="NF033573">
    <property type="entry name" value="transpos_IS200"/>
    <property type="match status" value="1"/>
</dbReference>
<dbReference type="EMBL" id="JAYGHT010000013">
    <property type="protein sequence ID" value="MEA5518659.1"/>
    <property type="molecule type" value="Genomic_DNA"/>
</dbReference>
<dbReference type="Proteomes" id="UP001301728">
    <property type="component" value="Unassembled WGS sequence"/>
</dbReference>
<keyword evidence="3" id="KW-1185">Reference proteome</keyword>
<proteinExistence type="predicted"/>
<name>A0ABU5TV19_9CYAN</name>
<sequence length="145" mass="16827">MATEFKKSAHGVYNIHLHICLITKYRYKVLTEDMLSEMEEIFTKILESRRYELEEFNGEPDHVHLLIQLHPDNNIAQLISSLKSASSRTLRKTYKNELKCYWGNAKLWHDSKCIVSCGGAPLQIVKDYIKKQSGGKETKSDFSLY</sequence>
<dbReference type="SMART" id="SM01321">
    <property type="entry name" value="Y1_Tnp"/>
    <property type="match status" value="1"/>
</dbReference>
<gene>
    <name evidence="2" type="primary">tnpA</name>
    <name evidence="2" type="ORF">VB854_06815</name>
</gene>
<accession>A0ABU5TV19</accession>
<dbReference type="PANTHER" id="PTHR33360:SF2">
    <property type="entry name" value="TRANSPOSASE FOR INSERTION SEQUENCE ELEMENT IS200"/>
    <property type="match status" value="1"/>
</dbReference>
<dbReference type="InterPro" id="IPR036515">
    <property type="entry name" value="Transposase_17_sf"/>
</dbReference>
<reference evidence="2 3" key="1">
    <citation type="submission" date="2023-12" db="EMBL/GenBank/DDBJ databases">
        <title>Baltic Sea Cyanobacteria.</title>
        <authorList>
            <person name="Delbaje E."/>
            <person name="Fewer D.P."/>
            <person name="Shishido T.K."/>
        </authorList>
    </citation>
    <scope>NUCLEOTIDE SEQUENCE [LARGE SCALE GENOMIC DNA]</scope>
    <source>
        <strain evidence="2 3">CCNP 1315</strain>
    </source>
</reference>
<protein>
    <submittedName>
        <fullName evidence="2">IS200/IS605 family transposase</fullName>
    </submittedName>
</protein>
<dbReference type="Gene3D" id="3.30.70.1290">
    <property type="entry name" value="Transposase IS200-like"/>
    <property type="match status" value="1"/>
</dbReference>
<dbReference type="SUPFAM" id="SSF143422">
    <property type="entry name" value="Transposase IS200-like"/>
    <property type="match status" value="1"/>
</dbReference>
<evidence type="ECO:0000259" key="1">
    <source>
        <dbReference type="SMART" id="SM01321"/>
    </source>
</evidence>
<evidence type="ECO:0000313" key="3">
    <source>
        <dbReference type="Proteomes" id="UP001301728"/>
    </source>
</evidence>
<feature type="domain" description="Transposase IS200-like" evidence="1">
    <location>
        <begin position="12"/>
        <end position="132"/>
    </location>
</feature>
<dbReference type="RefSeq" id="WP_323275824.1">
    <property type="nucleotide sequence ID" value="NZ_JAYGHT010000013.1"/>
</dbReference>
<evidence type="ECO:0000313" key="2">
    <source>
        <dbReference type="EMBL" id="MEA5518659.1"/>
    </source>
</evidence>
<dbReference type="InterPro" id="IPR002686">
    <property type="entry name" value="Transposase_17"/>
</dbReference>
<dbReference type="PANTHER" id="PTHR33360">
    <property type="entry name" value="TRANSPOSASE FOR INSERTION SEQUENCE ELEMENT IS200"/>
    <property type="match status" value="1"/>
</dbReference>
<comment type="caution">
    <text evidence="2">The sequence shown here is derived from an EMBL/GenBank/DDBJ whole genome shotgun (WGS) entry which is preliminary data.</text>
</comment>
<organism evidence="2 3">
    <name type="scientific">Limnoraphis robusta CCNP1315</name>
    <dbReference type="NCBI Taxonomy" id="3110306"/>
    <lineage>
        <taxon>Bacteria</taxon>
        <taxon>Bacillati</taxon>
        <taxon>Cyanobacteriota</taxon>
        <taxon>Cyanophyceae</taxon>
        <taxon>Oscillatoriophycideae</taxon>
        <taxon>Oscillatoriales</taxon>
        <taxon>Sirenicapillariaceae</taxon>
        <taxon>Limnoraphis</taxon>
    </lineage>
</organism>
<dbReference type="Pfam" id="PF01797">
    <property type="entry name" value="Y1_Tnp"/>
    <property type="match status" value="1"/>
</dbReference>